<dbReference type="OrthoDB" id="9985428at2759"/>
<protein>
    <recommendedName>
        <fullName evidence="1">Microbial-type PARG catalytic domain-containing protein</fullName>
    </recommendedName>
</protein>
<proteinExistence type="predicted"/>
<dbReference type="OMA" id="RRTICGK"/>
<dbReference type="VEuPathDB" id="AmoebaDB:FDP41_009116"/>
<dbReference type="PANTHER" id="PTHR35596">
    <property type="entry name" value="DUF2263 DOMAIN-CONTAINING PROTEIN"/>
    <property type="match status" value="1"/>
</dbReference>
<dbReference type="VEuPathDB" id="AmoebaDB:NF0026760"/>
<dbReference type="RefSeq" id="XP_044557581.1">
    <property type="nucleotide sequence ID" value="XM_044713042.1"/>
</dbReference>
<evidence type="ECO:0000313" key="2">
    <source>
        <dbReference type="EMBL" id="KAF0972867.1"/>
    </source>
</evidence>
<dbReference type="PANTHER" id="PTHR35596:SF1">
    <property type="entry name" value="MICROBIAL-TYPE PARG CATALYTIC DOMAIN-CONTAINING PROTEIN"/>
    <property type="match status" value="1"/>
</dbReference>
<feature type="domain" description="Microbial-type PARG catalytic" evidence="1">
    <location>
        <begin position="33"/>
        <end position="163"/>
    </location>
</feature>
<dbReference type="SUPFAM" id="SSF52949">
    <property type="entry name" value="Macro domain-like"/>
    <property type="match status" value="1"/>
</dbReference>
<sequence length="334" mass="38698">MSKVNSEGTTDHRYSWLNFLPFTRLPGSVLSENKQIFEEKSYYVHHQQIDLSECIKTMQQGTLLFGHDDEEKAHEELRNYFEKQEEKQNEVSNRSGVKVLDADCLQVALELEEKTHRKPLVLNLANRHCEHVCGKYWHPYLGSQEEFIERKSAVYRYSLDPQHNENLKQQLVSRVSDPNNITHHIPRFGAIVSSGVPIIRKFEETNDYALTENVKTIDVVACGAVDLRRKWFRETDVLDYFDSSNNFNEEKFIKDTKLKIRIVLLAALKTGHTDLVLGALGCGAFLNDPVIVSKCFHEVLKEPHFHNKFENIYFAILGKKNSSIFQKELDDLIN</sequence>
<evidence type="ECO:0000313" key="3">
    <source>
        <dbReference type="Proteomes" id="UP000444721"/>
    </source>
</evidence>
<dbReference type="Proteomes" id="UP000444721">
    <property type="component" value="Unassembled WGS sequence"/>
</dbReference>
<dbReference type="NCBIfam" id="TIGR02452">
    <property type="entry name" value="TIGR02452 family protein"/>
    <property type="match status" value="1"/>
</dbReference>
<dbReference type="EMBL" id="VFQX01000066">
    <property type="protein sequence ID" value="KAF0972867.1"/>
    <property type="molecule type" value="Genomic_DNA"/>
</dbReference>
<accession>A0A6A5B4G5</accession>
<dbReference type="GeneID" id="68116333"/>
<dbReference type="Pfam" id="PF10021">
    <property type="entry name" value="PARG_cat_microb"/>
    <property type="match status" value="1"/>
</dbReference>
<organism evidence="2 3">
    <name type="scientific">Naegleria fowleri</name>
    <name type="common">Brain eating amoeba</name>
    <dbReference type="NCBI Taxonomy" id="5763"/>
    <lineage>
        <taxon>Eukaryota</taxon>
        <taxon>Discoba</taxon>
        <taxon>Heterolobosea</taxon>
        <taxon>Tetramitia</taxon>
        <taxon>Eutetramitia</taxon>
        <taxon>Vahlkampfiidae</taxon>
        <taxon>Naegleria</taxon>
    </lineage>
</organism>
<dbReference type="AlphaFoldDB" id="A0A6A5B4G5"/>
<keyword evidence="3" id="KW-1185">Reference proteome</keyword>
<dbReference type="InterPro" id="IPR043472">
    <property type="entry name" value="Macro_dom-like"/>
</dbReference>
<dbReference type="InterPro" id="IPR012664">
    <property type="entry name" value="CHP02452"/>
</dbReference>
<evidence type="ECO:0000259" key="1">
    <source>
        <dbReference type="Pfam" id="PF10021"/>
    </source>
</evidence>
<dbReference type="InterPro" id="IPR019261">
    <property type="entry name" value="PARG_cat_microbial"/>
</dbReference>
<gene>
    <name evidence="2" type="ORF">FDP41_009116</name>
</gene>
<dbReference type="Gene3D" id="3.40.220.10">
    <property type="entry name" value="Leucine Aminopeptidase, subunit E, domain 1"/>
    <property type="match status" value="1"/>
</dbReference>
<reference evidence="2 3" key="1">
    <citation type="journal article" date="2019" name="Sci. Rep.">
        <title>Nanopore sequencing improves the draft genome of the human pathogenic amoeba Naegleria fowleri.</title>
        <authorList>
            <person name="Liechti N."/>
            <person name="Schurch N."/>
            <person name="Bruggmann R."/>
            <person name="Wittwer M."/>
        </authorList>
    </citation>
    <scope>NUCLEOTIDE SEQUENCE [LARGE SCALE GENOMIC DNA]</scope>
    <source>
        <strain evidence="2 3">ATCC 30894</strain>
    </source>
</reference>
<name>A0A6A5B4G5_NAEFO</name>
<dbReference type="PIRSF" id="PIRSF014899">
    <property type="entry name" value="UCP014899"/>
    <property type="match status" value="1"/>
</dbReference>
<comment type="caution">
    <text evidence="2">The sequence shown here is derived from an EMBL/GenBank/DDBJ whole genome shotgun (WGS) entry which is preliminary data.</text>
</comment>
<dbReference type="VEuPathDB" id="AmoebaDB:NfTy_046100"/>